<dbReference type="InterPro" id="IPR009088">
    <property type="entry name" value="TFIIA_b-brl"/>
</dbReference>
<dbReference type="PANTHER" id="PTHR12694:SF8">
    <property type="entry name" value="TRANSCRIPTION INITIATION FACTOR IIA SUBUNIT 1"/>
    <property type="match status" value="1"/>
</dbReference>
<gene>
    <name evidence="6" type="ORF">GOBAR_AA38139</name>
</gene>
<proteinExistence type="inferred from homology"/>
<dbReference type="Gene3D" id="1.10.287.100">
    <property type="match status" value="1"/>
</dbReference>
<evidence type="ECO:0000256" key="5">
    <source>
        <dbReference type="SAM" id="MobiDB-lite"/>
    </source>
</evidence>
<reference evidence="6 7" key="1">
    <citation type="submission" date="2015-01" db="EMBL/GenBank/DDBJ databases">
        <title>Genome of allotetraploid Gossypium barbadense reveals genomic plasticity and fiber elongation in cotton evolution.</title>
        <authorList>
            <person name="Chen X."/>
            <person name="Liu X."/>
            <person name="Zhao B."/>
            <person name="Zheng H."/>
            <person name="Hu Y."/>
            <person name="Lu G."/>
            <person name="Yang C."/>
            <person name="Chen J."/>
            <person name="Shan C."/>
            <person name="Zhang L."/>
            <person name="Zhou Y."/>
            <person name="Wang L."/>
            <person name="Guo W."/>
            <person name="Bai Y."/>
            <person name="Ruan J."/>
            <person name="Shangguan X."/>
            <person name="Mao Y."/>
            <person name="Jiang J."/>
            <person name="Zhu Y."/>
            <person name="Lei J."/>
            <person name="Kang H."/>
            <person name="Chen S."/>
            <person name="He X."/>
            <person name="Wang R."/>
            <person name="Wang Y."/>
            <person name="Chen J."/>
            <person name="Wang L."/>
            <person name="Yu S."/>
            <person name="Wang B."/>
            <person name="Wei J."/>
            <person name="Song S."/>
            <person name="Lu X."/>
            <person name="Gao Z."/>
            <person name="Gu W."/>
            <person name="Deng X."/>
            <person name="Ma D."/>
            <person name="Wang S."/>
            <person name="Liang W."/>
            <person name="Fang L."/>
            <person name="Cai C."/>
            <person name="Zhu X."/>
            <person name="Zhou B."/>
            <person name="Zhang Y."/>
            <person name="Chen Z."/>
            <person name="Xu S."/>
            <person name="Zhu R."/>
            <person name="Wang S."/>
            <person name="Zhang T."/>
            <person name="Zhao G."/>
        </authorList>
    </citation>
    <scope>NUCLEOTIDE SEQUENCE [LARGE SCALE GENOMIC DNA]</scope>
    <source>
        <strain evidence="7">cv. Xinhai21</strain>
        <tissue evidence="6">Leaf</tissue>
    </source>
</reference>
<dbReference type="SMART" id="SM01371">
    <property type="entry name" value="TFIIA"/>
    <property type="match status" value="1"/>
</dbReference>
<dbReference type="GO" id="GO:0005672">
    <property type="term" value="C:transcription factor TFIIA complex"/>
    <property type="evidence" value="ECO:0007669"/>
    <property type="project" value="InterPro"/>
</dbReference>
<dbReference type="EMBL" id="KZ670786">
    <property type="protein sequence ID" value="PPR82578.1"/>
    <property type="molecule type" value="Genomic_DNA"/>
</dbReference>
<accession>A0A2P5VUQ3</accession>
<evidence type="ECO:0000256" key="4">
    <source>
        <dbReference type="ARBA" id="ARBA00023242"/>
    </source>
</evidence>
<keyword evidence="3" id="KW-0804">Transcription</keyword>
<evidence type="ECO:0000313" key="7">
    <source>
        <dbReference type="Proteomes" id="UP000239757"/>
    </source>
</evidence>
<dbReference type="Proteomes" id="UP000239757">
    <property type="component" value="Unassembled WGS sequence"/>
</dbReference>
<dbReference type="Pfam" id="PF03153">
    <property type="entry name" value="TFIIA"/>
    <property type="match status" value="2"/>
</dbReference>
<protein>
    <submittedName>
        <fullName evidence="6">Uncharacterized protein</fullName>
    </submittedName>
</protein>
<comment type="similarity">
    <text evidence="2">Belongs to the TFIIA subunit 1 family.</text>
</comment>
<dbReference type="Gene3D" id="2.30.18.10">
    <property type="entry name" value="Transcription factor IIA (TFIIA), beta-barrel domain"/>
    <property type="match status" value="1"/>
</dbReference>
<dbReference type="GO" id="GO:0006367">
    <property type="term" value="P:transcription initiation at RNA polymerase II promoter"/>
    <property type="evidence" value="ECO:0007669"/>
    <property type="project" value="InterPro"/>
</dbReference>
<dbReference type="InterPro" id="IPR004855">
    <property type="entry name" value="TFIIA_asu/bsu"/>
</dbReference>
<feature type="compositionally biased region" description="Polar residues" evidence="5">
    <location>
        <begin position="148"/>
        <end position="160"/>
    </location>
</feature>
<name>A0A2P5VUQ3_GOSBA</name>
<organism evidence="6 7">
    <name type="scientific">Gossypium barbadense</name>
    <name type="common">Sea Island cotton</name>
    <name type="synonym">Hibiscus barbadensis</name>
    <dbReference type="NCBI Taxonomy" id="3634"/>
    <lineage>
        <taxon>Eukaryota</taxon>
        <taxon>Viridiplantae</taxon>
        <taxon>Streptophyta</taxon>
        <taxon>Embryophyta</taxon>
        <taxon>Tracheophyta</taxon>
        <taxon>Spermatophyta</taxon>
        <taxon>Magnoliopsida</taxon>
        <taxon>eudicotyledons</taxon>
        <taxon>Gunneridae</taxon>
        <taxon>Pentapetalae</taxon>
        <taxon>rosids</taxon>
        <taxon>malvids</taxon>
        <taxon>Malvales</taxon>
        <taxon>Malvaceae</taxon>
        <taxon>Malvoideae</taxon>
        <taxon>Gossypium</taxon>
    </lineage>
</organism>
<evidence type="ECO:0000256" key="1">
    <source>
        <dbReference type="ARBA" id="ARBA00004123"/>
    </source>
</evidence>
<dbReference type="OrthoDB" id="6275927at2759"/>
<dbReference type="FunFam" id="1.10.287.100:FF:000001">
    <property type="entry name" value="Transcription initiation factor IIA subunit"/>
    <property type="match status" value="1"/>
</dbReference>
<dbReference type="SUPFAM" id="SSF50784">
    <property type="entry name" value="Transcription factor IIA (TFIIA), beta-barrel domain"/>
    <property type="match status" value="1"/>
</dbReference>
<feature type="region of interest" description="Disordered" evidence="5">
    <location>
        <begin position="211"/>
        <end position="244"/>
    </location>
</feature>
<dbReference type="PANTHER" id="PTHR12694">
    <property type="entry name" value="TRANSCRIPTION INITIATION FACTOR IIA SUBUNIT 1"/>
    <property type="match status" value="1"/>
</dbReference>
<dbReference type="SUPFAM" id="SSF47396">
    <property type="entry name" value="Transcription factor IIA (TFIIA), alpha-helical domain"/>
    <property type="match status" value="1"/>
</dbReference>
<feature type="region of interest" description="Disordered" evidence="5">
    <location>
        <begin position="137"/>
        <end position="160"/>
    </location>
</feature>
<evidence type="ECO:0000256" key="3">
    <source>
        <dbReference type="ARBA" id="ARBA00023163"/>
    </source>
</evidence>
<evidence type="ECO:0000313" key="6">
    <source>
        <dbReference type="EMBL" id="PPR82578.1"/>
    </source>
</evidence>
<sequence>MASTTTSSVYINVIEDVINKVREEFINNGGPGEAVLNELQGIWEAKMMQAGVILGPIERSSQKQPTPGSAITPVHDLNVPYEGTEEYETPTADMLFPPTPLQTPVPTPLPGSADGSMYNIPTGGSDYPTPVNDNGSNADIKGGRPSPYMQSPSPWSNQRTPLSVDVNVAYVEGREEVDRGTSNQPLTQDFFMMSSGKRKREDFAQYQNGGYIPQQDGAGDATSEVAKAEGSRGGNFLDRRHSTTTAKSKILAELSKSSSKIPQLDGPIPDPYEDMLSTPNIYNYQGVVNEDYNVVNTPAPNDLQASTPAPAPQNDIVTRTKSRWKCTLKDGIMHINNKDILFNKEESIFGLRMDDYLRQLLAVLKTSAMEYHITNSQILKSNKLYCYYCKAKTEANKVGASTVNPALTGGFHPNAVGVGVFMLFGIGNMKSSVSGNEIGDEARGVSSGMGIGASAAFI</sequence>
<keyword evidence="4" id="KW-0539">Nucleus</keyword>
<dbReference type="AlphaFoldDB" id="A0A2P5VUQ3"/>
<evidence type="ECO:0000256" key="2">
    <source>
        <dbReference type="ARBA" id="ARBA00010059"/>
    </source>
</evidence>
<comment type="subcellular location">
    <subcellularLocation>
        <location evidence="1">Nucleus</location>
    </subcellularLocation>
</comment>